<feature type="transmembrane region" description="Helical" evidence="1">
    <location>
        <begin position="119"/>
        <end position="152"/>
    </location>
</feature>
<keyword evidence="1" id="KW-0472">Membrane</keyword>
<feature type="transmembrane region" description="Helical" evidence="1">
    <location>
        <begin position="295"/>
        <end position="314"/>
    </location>
</feature>
<dbReference type="GO" id="GO:0015558">
    <property type="term" value="F:secondary active p-aminobenzoyl-glutamate transmembrane transporter activity"/>
    <property type="evidence" value="ECO:0007669"/>
    <property type="project" value="InterPro"/>
</dbReference>
<reference evidence="2 3" key="1">
    <citation type="journal article" date="2010" name="J. Bacteriol.">
        <title>Genome sequence of the oligotrophic marine Gammaproteobacterium HTCC2143, isolated from the Oregon Coast.</title>
        <authorList>
            <person name="Oh H.M."/>
            <person name="Kang I."/>
            <person name="Ferriera S."/>
            <person name="Giovannoni S.J."/>
            <person name="Cho J.C."/>
        </authorList>
    </citation>
    <scope>NUCLEOTIDE SEQUENCE [LARGE SCALE GENOMIC DNA]</scope>
    <source>
        <strain evidence="2 3">HTCC2143</strain>
    </source>
</reference>
<keyword evidence="3" id="KW-1185">Reference proteome</keyword>
<dbReference type="PANTHER" id="PTHR30282">
    <property type="entry name" value="P-AMINOBENZOYL GLUTAMATE TRANSPORTER"/>
    <property type="match status" value="1"/>
</dbReference>
<gene>
    <name evidence="2" type="ORF">GP2143_07834</name>
</gene>
<sequence>MNQSSVINRLLLQVEKAGNALPHPTILFIFLCVFIVLISGIAGAFGVSAIHPISGDTITGVNLISRQGLHLILTKTVTNFTHFAPVGSVLVAILGIGVAEHSGLISAALRSTVLKAPRQLLSFFVVLTGVLSSIAMDTGYVVLIPLAAMLFVTVGRHPLAGMAAAFAGVSGGFSANLLIGPVDAILAGISTEAAALVQPEYNVSATGNYYFLLASTLLISVVGTVVTEKVVSPRLGDYQDPQQAGDDNTLTTAEKRGLKATAIFTLLFIAVLLWGILPADGFLRLENGDILSSPFIKGIVTIIAFYAAVSGYIFGKTSGRFNRSEDFIKGMELSMSTMAGYLVLMFFAAQFVSYFSWSQLGAIAAINGAAMLQSLDINNSSLLLGFIFMAALINLLIGSASAKWALFAPVFVPMFLLLGISPEATQIAYRIGDSTTNIITPLMPYFGIIIAFAQRYDKDVGIGTIIATMLPYSIALLASWSALLMVWILMDWPLGPGATIFLNAQ</sequence>
<protein>
    <submittedName>
        <fullName evidence="2">Putative p-aminobenzoyl-glutamate transport protein (AbgT family)</fullName>
    </submittedName>
</protein>
<feature type="transmembrane region" description="Helical" evidence="1">
    <location>
        <begin position="164"/>
        <end position="189"/>
    </location>
</feature>
<feature type="transmembrane region" description="Helical" evidence="1">
    <location>
        <begin position="404"/>
        <end position="422"/>
    </location>
</feature>
<dbReference type="eggNOG" id="COG2978">
    <property type="taxonomic scope" value="Bacteria"/>
</dbReference>
<dbReference type="GO" id="GO:1902604">
    <property type="term" value="P:p-aminobenzoyl-glutamate transmembrane transport"/>
    <property type="evidence" value="ECO:0007669"/>
    <property type="project" value="InterPro"/>
</dbReference>
<feature type="transmembrane region" description="Helical" evidence="1">
    <location>
        <begin position="80"/>
        <end position="99"/>
    </location>
</feature>
<feature type="transmembrane region" description="Helical" evidence="1">
    <location>
        <begin position="26"/>
        <end position="47"/>
    </location>
</feature>
<dbReference type="AlphaFoldDB" id="A0YCC4"/>
<keyword evidence="1" id="KW-0812">Transmembrane</keyword>
<evidence type="ECO:0000313" key="2">
    <source>
        <dbReference type="EMBL" id="EAW31443.1"/>
    </source>
</evidence>
<dbReference type="PANTHER" id="PTHR30282:SF0">
    <property type="entry name" value="P-AMINOBENZOYL-GLUTAMATE TRANSPORT PROTEIN"/>
    <property type="match status" value="1"/>
</dbReference>
<dbReference type="STRING" id="247633.GP2143_07834"/>
<feature type="transmembrane region" description="Helical" evidence="1">
    <location>
        <begin position="434"/>
        <end position="453"/>
    </location>
</feature>
<proteinExistence type="predicted"/>
<dbReference type="OrthoDB" id="3314392at2"/>
<dbReference type="EMBL" id="AAVT01000003">
    <property type="protein sequence ID" value="EAW31443.1"/>
    <property type="molecule type" value="Genomic_DNA"/>
</dbReference>
<dbReference type="InterPro" id="IPR004697">
    <property type="entry name" value="AbgT"/>
</dbReference>
<evidence type="ECO:0000313" key="3">
    <source>
        <dbReference type="Proteomes" id="UP000004931"/>
    </source>
</evidence>
<dbReference type="Proteomes" id="UP000004931">
    <property type="component" value="Unassembled WGS sequence"/>
</dbReference>
<organism evidence="2 3">
    <name type="scientific">marine gamma proteobacterium HTCC2143</name>
    <dbReference type="NCBI Taxonomy" id="247633"/>
    <lineage>
        <taxon>Bacteria</taxon>
        <taxon>Pseudomonadati</taxon>
        <taxon>Pseudomonadota</taxon>
        <taxon>Gammaproteobacteria</taxon>
        <taxon>Cellvibrionales</taxon>
        <taxon>Spongiibacteraceae</taxon>
        <taxon>BD1-7 clade</taxon>
    </lineage>
</organism>
<dbReference type="Pfam" id="PF03806">
    <property type="entry name" value="ABG_transport"/>
    <property type="match status" value="1"/>
</dbReference>
<feature type="transmembrane region" description="Helical" evidence="1">
    <location>
        <begin position="335"/>
        <end position="357"/>
    </location>
</feature>
<feature type="transmembrane region" description="Helical" evidence="1">
    <location>
        <begin position="377"/>
        <end position="397"/>
    </location>
</feature>
<comment type="caution">
    <text evidence="2">The sequence shown here is derived from an EMBL/GenBank/DDBJ whole genome shotgun (WGS) entry which is preliminary data.</text>
</comment>
<evidence type="ECO:0000256" key="1">
    <source>
        <dbReference type="SAM" id="Phobius"/>
    </source>
</evidence>
<feature type="transmembrane region" description="Helical" evidence="1">
    <location>
        <begin position="465"/>
        <end position="490"/>
    </location>
</feature>
<feature type="transmembrane region" description="Helical" evidence="1">
    <location>
        <begin position="262"/>
        <end position="283"/>
    </location>
</feature>
<keyword evidence="1" id="KW-1133">Transmembrane helix</keyword>
<name>A0YCC4_9GAMM</name>
<accession>A0YCC4</accession>